<evidence type="ECO:0000256" key="8">
    <source>
        <dbReference type="ARBA" id="ARBA00023163"/>
    </source>
</evidence>
<evidence type="ECO:0000259" key="11">
    <source>
        <dbReference type="Pfam" id="PF10497"/>
    </source>
</evidence>
<feature type="compositionally biased region" description="Basic and acidic residues" evidence="10">
    <location>
        <begin position="222"/>
        <end position="254"/>
    </location>
</feature>
<evidence type="ECO:0000256" key="3">
    <source>
        <dbReference type="ARBA" id="ARBA00022490"/>
    </source>
</evidence>
<dbReference type="PANTHER" id="PTHR31169">
    <property type="entry name" value="OS05G0300700 PROTEIN"/>
    <property type="match status" value="1"/>
</dbReference>
<dbReference type="GO" id="GO:0005634">
    <property type="term" value="C:nucleus"/>
    <property type="evidence" value="ECO:0007669"/>
    <property type="project" value="UniProtKB-SubCell"/>
</dbReference>
<protein>
    <recommendedName>
        <fullName evidence="11">Zinc-finger domain-containing protein</fullName>
    </recommendedName>
</protein>
<keyword evidence="13" id="KW-1185">Reference proteome</keyword>
<evidence type="ECO:0000256" key="6">
    <source>
        <dbReference type="ARBA" id="ARBA00022843"/>
    </source>
</evidence>
<evidence type="ECO:0000256" key="4">
    <source>
        <dbReference type="ARBA" id="ARBA00022499"/>
    </source>
</evidence>
<evidence type="ECO:0000256" key="10">
    <source>
        <dbReference type="SAM" id="MobiDB-lite"/>
    </source>
</evidence>
<evidence type="ECO:0000256" key="1">
    <source>
        <dbReference type="ARBA" id="ARBA00004123"/>
    </source>
</evidence>
<feature type="region of interest" description="Disordered" evidence="10">
    <location>
        <begin position="221"/>
        <end position="299"/>
    </location>
</feature>
<evidence type="ECO:0000256" key="9">
    <source>
        <dbReference type="ARBA" id="ARBA00023242"/>
    </source>
</evidence>
<keyword evidence="3" id="KW-0963">Cytoplasm</keyword>
<dbReference type="EMBL" id="JADFTS010000006">
    <property type="protein sequence ID" value="KAF9600579.1"/>
    <property type="molecule type" value="Genomic_DNA"/>
</dbReference>
<proteinExistence type="predicted"/>
<comment type="subcellular location">
    <subcellularLocation>
        <location evidence="2">Cytoplasm</location>
    </subcellularLocation>
    <subcellularLocation>
        <location evidence="1">Nucleus</location>
    </subcellularLocation>
</comment>
<name>A0A835LRA3_9MAGN</name>
<dbReference type="AlphaFoldDB" id="A0A835LRA3"/>
<dbReference type="GO" id="GO:0005737">
    <property type="term" value="C:cytoplasm"/>
    <property type="evidence" value="ECO:0007669"/>
    <property type="project" value="UniProtKB-SubCell"/>
</dbReference>
<gene>
    <name evidence="12" type="ORF">IFM89_010065</name>
</gene>
<keyword evidence="9" id="KW-0539">Nucleus</keyword>
<dbReference type="GO" id="GO:0006355">
    <property type="term" value="P:regulation of DNA-templated transcription"/>
    <property type="evidence" value="ECO:0007669"/>
    <property type="project" value="InterPro"/>
</dbReference>
<keyword evidence="5" id="KW-0597">Phosphoprotein</keyword>
<dbReference type="Pfam" id="PF10497">
    <property type="entry name" value="zf-4CXXC_R1"/>
    <property type="match status" value="1"/>
</dbReference>
<dbReference type="InterPro" id="IPR040221">
    <property type="entry name" value="CDCA7/CDA7L"/>
</dbReference>
<accession>A0A835LRA3</accession>
<organism evidence="12 13">
    <name type="scientific">Coptis chinensis</name>
    <dbReference type="NCBI Taxonomy" id="261450"/>
    <lineage>
        <taxon>Eukaryota</taxon>
        <taxon>Viridiplantae</taxon>
        <taxon>Streptophyta</taxon>
        <taxon>Embryophyta</taxon>
        <taxon>Tracheophyta</taxon>
        <taxon>Spermatophyta</taxon>
        <taxon>Magnoliopsida</taxon>
        <taxon>Ranunculales</taxon>
        <taxon>Ranunculaceae</taxon>
        <taxon>Coptidoideae</taxon>
        <taxon>Coptis</taxon>
    </lineage>
</organism>
<dbReference type="Proteomes" id="UP000631114">
    <property type="component" value="Unassembled WGS sequence"/>
</dbReference>
<evidence type="ECO:0000256" key="7">
    <source>
        <dbReference type="ARBA" id="ARBA00023015"/>
    </source>
</evidence>
<dbReference type="PANTHER" id="PTHR31169:SF23">
    <property type="entry name" value="OS03G0572250 PROTEIN"/>
    <property type="match status" value="1"/>
</dbReference>
<keyword evidence="6" id="KW-0832">Ubl conjugation</keyword>
<feature type="domain" description="Zinc-finger" evidence="11">
    <location>
        <begin position="101"/>
        <end position="193"/>
    </location>
</feature>
<keyword evidence="4" id="KW-1017">Isopeptide bond</keyword>
<feature type="compositionally biased region" description="Polar residues" evidence="10">
    <location>
        <begin position="28"/>
        <end position="41"/>
    </location>
</feature>
<keyword evidence="7" id="KW-0805">Transcription regulation</keyword>
<reference evidence="12 13" key="1">
    <citation type="submission" date="2020-10" db="EMBL/GenBank/DDBJ databases">
        <title>The Coptis chinensis genome and diversification of protoberbering-type alkaloids.</title>
        <authorList>
            <person name="Wang B."/>
            <person name="Shu S."/>
            <person name="Song C."/>
            <person name="Liu Y."/>
        </authorList>
    </citation>
    <scope>NUCLEOTIDE SEQUENCE [LARGE SCALE GENOMIC DNA]</scope>
    <source>
        <strain evidence="12">HL-2020</strain>
        <tissue evidence="12">Leaf</tissue>
    </source>
</reference>
<comment type="caution">
    <text evidence="12">The sequence shown here is derived from an EMBL/GenBank/DDBJ whole genome shotgun (WGS) entry which is preliminary data.</text>
</comment>
<evidence type="ECO:0000256" key="2">
    <source>
        <dbReference type="ARBA" id="ARBA00004496"/>
    </source>
</evidence>
<evidence type="ECO:0000313" key="13">
    <source>
        <dbReference type="Proteomes" id="UP000631114"/>
    </source>
</evidence>
<sequence>MVATLRKRQRLLEQTPESSKQIKHNSHKGQQSQSTKTSNDASGLLVVPPKPSPRKPSSPFQSSLPTRRSPRLQNGTPVTFLELHEKTFEKYIMKFGKDGLSKKSCHQCRKRTLCHHTRWRKCYLAQGQLCGNCLHWRYGEHVQEVNQNPNWICPVCHGICNCSQCRKANGLPAAGYSYNTILKLGLTSVAHYLTHLESSGTRSDDMVTAASVSVKRSLPSLDTKEVVEPKDSLSSDDWPHERPNHGLIDKKGSELEDEGDSLDSVSNAEEDEMEVEKEQTVNNHVFSNVKDDESTGTDE</sequence>
<feature type="region of interest" description="Disordered" evidence="10">
    <location>
        <begin position="1"/>
        <end position="76"/>
    </location>
</feature>
<evidence type="ECO:0000256" key="5">
    <source>
        <dbReference type="ARBA" id="ARBA00022553"/>
    </source>
</evidence>
<keyword evidence="8" id="KW-0804">Transcription</keyword>
<evidence type="ECO:0000313" key="12">
    <source>
        <dbReference type="EMBL" id="KAF9600579.1"/>
    </source>
</evidence>
<dbReference type="InterPro" id="IPR018866">
    <property type="entry name" value="Znf-4CXXC_R1"/>
</dbReference>
<dbReference type="OrthoDB" id="298344at2759"/>